<feature type="signal peptide" evidence="1">
    <location>
        <begin position="1"/>
        <end position="21"/>
    </location>
</feature>
<evidence type="ECO:0000256" key="1">
    <source>
        <dbReference type="SAM" id="SignalP"/>
    </source>
</evidence>
<dbReference type="Pfam" id="PF04338">
    <property type="entry name" value="DUF481"/>
    <property type="match status" value="1"/>
</dbReference>
<dbReference type="InterPro" id="IPR007433">
    <property type="entry name" value="DUF481"/>
</dbReference>
<reference evidence="2 3" key="1">
    <citation type="submission" date="2017-08" db="EMBL/GenBank/DDBJ databases">
        <title>Infants hospitalized years apart are colonized by the same room-sourced microbial strains.</title>
        <authorList>
            <person name="Brooks B."/>
            <person name="Olm M.R."/>
            <person name="Firek B.A."/>
            <person name="Baker R."/>
            <person name="Thomas B.C."/>
            <person name="Morowitz M.J."/>
            <person name="Banfield J.F."/>
        </authorList>
    </citation>
    <scope>NUCLEOTIDE SEQUENCE [LARGE SCALE GENOMIC DNA]</scope>
    <source>
        <strain evidence="2">S2_018_000_R2_101</strain>
    </source>
</reference>
<proteinExistence type="predicted"/>
<name>A0A2W5C7X2_9SPHN</name>
<feature type="chain" id="PRO_5016092848" evidence="1">
    <location>
        <begin position="22"/>
        <end position="298"/>
    </location>
</feature>
<evidence type="ECO:0000313" key="2">
    <source>
        <dbReference type="EMBL" id="PZO91211.1"/>
    </source>
</evidence>
<protein>
    <submittedName>
        <fullName evidence="2">DUF481 domain-containing protein</fullName>
    </submittedName>
</protein>
<sequence length="298" mass="32491">MRGPTIAVLLMASCLAAPARASLPYNLSTMLDSALQSNNETDIVTIAKYIRMVAPNDVAEVDDRITAWRDQRTKAQKQAVIEAGPLQLWKGRADIGGFITTGNTDSLGLTAGVDVKREGLDWRHRIRARVDYQRDNGVATREAYLASWEPSYKINERLSVVGLGQFERDPFLGYDERFSAGVGVGYRAVTTRRLTVDVNAGPAIRFTNFTDGAQQDSPAGRASATIAFALTPTLKLTNDSAAYFDSLNNTVTSMSAVDAKLIGPLSARLSYNIQYEGNPPAGRKTVDTQTRASLVYNF</sequence>
<gene>
    <name evidence="2" type="ORF">DI623_04230</name>
</gene>
<accession>A0A2W5C7X2</accession>
<dbReference type="AlphaFoldDB" id="A0A2W5C7X2"/>
<dbReference type="Proteomes" id="UP000249066">
    <property type="component" value="Unassembled WGS sequence"/>
</dbReference>
<keyword evidence="1" id="KW-0732">Signal</keyword>
<organism evidence="2 3">
    <name type="scientific">Sphingomonas sanxanigenens</name>
    <dbReference type="NCBI Taxonomy" id="397260"/>
    <lineage>
        <taxon>Bacteria</taxon>
        <taxon>Pseudomonadati</taxon>
        <taxon>Pseudomonadota</taxon>
        <taxon>Alphaproteobacteria</taxon>
        <taxon>Sphingomonadales</taxon>
        <taxon>Sphingomonadaceae</taxon>
        <taxon>Sphingomonas</taxon>
    </lineage>
</organism>
<comment type="caution">
    <text evidence="2">The sequence shown here is derived from an EMBL/GenBank/DDBJ whole genome shotgun (WGS) entry which is preliminary data.</text>
</comment>
<dbReference type="EMBL" id="QFNN01000013">
    <property type="protein sequence ID" value="PZO91211.1"/>
    <property type="molecule type" value="Genomic_DNA"/>
</dbReference>
<evidence type="ECO:0000313" key="3">
    <source>
        <dbReference type="Proteomes" id="UP000249066"/>
    </source>
</evidence>